<name>A0ABS7UWR2_9BACI</name>
<sequence>MPVTFTPTTPVQYVEFDFERYFDSLEKLFGHLSFFSKWKQFWLTTFLNLDKEVKDYIKKFPDSNPIMQRIKNQMLIPDKDFEMFTFEHITDFGSYYLHFDIEKMKEIKNRNLLSIERVNLNHLYIDPTTLVIKDKLEDQRFPFFVRIFGVEKAFICADGNKRIRARLEEGQTEFKGYVFYPQDLEEVFFGPFDFFYYMHLYEMELMYREMESNGGNEQSIYKVTQLYLQANQK</sequence>
<gene>
    <name evidence="1" type="ORF">K9V48_21560</name>
</gene>
<evidence type="ECO:0000313" key="2">
    <source>
        <dbReference type="Proteomes" id="UP001165287"/>
    </source>
</evidence>
<comment type="caution">
    <text evidence="1">The sequence shown here is derived from an EMBL/GenBank/DDBJ whole genome shotgun (WGS) entry which is preliminary data.</text>
</comment>
<protein>
    <submittedName>
        <fullName evidence="1">Uncharacterized protein</fullName>
    </submittedName>
</protein>
<dbReference type="Proteomes" id="UP001165287">
    <property type="component" value="Unassembled WGS sequence"/>
</dbReference>
<proteinExistence type="predicted"/>
<accession>A0ABS7UWR2</accession>
<dbReference type="EMBL" id="JAIQUM010000067">
    <property type="protein sequence ID" value="MBZ5752752.1"/>
    <property type="molecule type" value="Genomic_DNA"/>
</dbReference>
<evidence type="ECO:0000313" key="1">
    <source>
        <dbReference type="EMBL" id="MBZ5752752.1"/>
    </source>
</evidence>
<organism evidence="1 2">
    <name type="scientific">Metabacillus rhizolycopersici</name>
    <dbReference type="NCBI Taxonomy" id="2875709"/>
    <lineage>
        <taxon>Bacteria</taxon>
        <taxon>Bacillati</taxon>
        <taxon>Bacillota</taxon>
        <taxon>Bacilli</taxon>
        <taxon>Bacillales</taxon>
        <taxon>Bacillaceae</taxon>
        <taxon>Metabacillus</taxon>
    </lineage>
</organism>
<reference evidence="1" key="1">
    <citation type="submission" date="2024-05" db="EMBL/GenBank/DDBJ databases">
        <title>Metabacillus sp. nov., isolated from the rhizosphere soil of tomato plants.</title>
        <authorList>
            <person name="Ma R."/>
        </authorList>
    </citation>
    <scope>NUCLEOTIDE SEQUENCE</scope>
    <source>
        <strain evidence="1">DBTR6</strain>
    </source>
</reference>
<keyword evidence="2" id="KW-1185">Reference proteome</keyword>
<dbReference type="RefSeq" id="WP_224141201.1">
    <property type="nucleotide sequence ID" value="NZ_JAIQUM010000067.1"/>
</dbReference>